<accession>A0A378YNP9</accession>
<gene>
    <name evidence="1" type="ORF">NCTC13160_02332</name>
</gene>
<dbReference type="EMBL" id="UGSG01000001">
    <property type="protein sequence ID" value="SUA78081.1"/>
    <property type="molecule type" value="Genomic_DNA"/>
</dbReference>
<dbReference type="RefSeq" id="WP_141572516.1">
    <property type="nucleotide sequence ID" value="NZ_CP007506.3"/>
</dbReference>
<sequence>MAVSGADKAFRDRQAMIGEFSPIPLGYAFLCRPWKKNGSPSHFDGFCRPDVAQCTNSRVASATMGPAQWFPLRPPGDAGRRLEALGDNAGMTRGEPSSML</sequence>
<dbReference type="Proteomes" id="UP000254573">
    <property type="component" value="Unassembled WGS sequence"/>
</dbReference>
<proteinExistence type="predicted"/>
<name>A0A378YNP9_9BURK</name>
<evidence type="ECO:0000313" key="1">
    <source>
        <dbReference type="EMBL" id="SUA78081.1"/>
    </source>
</evidence>
<reference evidence="1 2" key="1">
    <citation type="submission" date="2018-06" db="EMBL/GenBank/DDBJ databases">
        <authorList>
            <consortium name="Pathogen Informatics"/>
            <person name="Doyle S."/>
        </authorList>
    </citation>
    <scope>NUCLEOTIDE SEQUENCE [LARGE SCALE GENOMIC DNA]</scope>
    <source>
        <strain evidence="1 2">NCTC13160</strain>
    </source>
</reference>
<dbReference type="STRING" id="93220.A6P55_09180"/>
<dbReference type="AlphaFoldDB" id="A0A378YNP9"/>
<protein>
    <submittedName>
        <fullName evidence="1">Uncharacterized protein</fullName>
    </submittedName>
</protein>
<organism evidence="1 2">
    <name type="scientific">Pandoraea pnomenusa</name>
    <dbReference type="NCBI Taxonomy" id="93220"/>
    <lineage>
        <taxon>Bacteria</taxon>
        <taxon>Pseudomonadati</taxon>
        <taxon>Pseudomonadota</taxon>
        <taxon>Betaproteobacteria</taxon>
        <taxon>Burkholderiales</taxon>
        <taxon>Burkholderiaceae</taxon>
        <taxon>Pandoraea</taxon>
    </lineage>
</organism>
<evidence type="ECO:0000313" key="2">
    <source>
        <dbReference type="Proteomes" id="UP000254573"/>
    </source>
</evidence>